<dbReference type="Pfam" id="PF13173">
    <property type="entry name" value="AAA_14"/>
    <property type="match status" value="1"/>
</dbReference>
<proteinExistence type="predicted"/>
<organism evidence="3">
    <name type="scientific">Thermosulfidibacter takaii</name>
    <dbReference type="NCBI Taxonomy" id="412593"/>
    <lineage>
        <taxon>Bacteria</taxon>
        <taxon>Pseudomonadati</taxon>
        <taxon>Thermosulfidibacterota</taxon>
        <taxon>Thermosulfidibacteria</taxon>
        <taxon>Thermosulfidibacterales</taxon>
        <taxon>Thermosulfidibacteraceae</taxon>
    </lineage>
</organism>
<evidence type="ECO:0000313" key="3">
    <source>
        <dbReference type="EMBL" id="HDD53652.1"/>
    </source>
</evidence>
<dbReference type="PANTHER" id="PTHR43566">
    <property type="entry name" value="CONSERVED PROTEIN"/>
    <property type="match status" value="1"/>
</dbReference>
<keyword evidence="3" id="KW-0067">ATP-binding</keyword>
<evidence type="ECO:0000259" key="1">
    <source>
        <dbReference type="Pfam" id="PF13173"/>
    </source>
</evidence>
<dbReference type="SUPFAM" id="SSF52540">
    <property type="entry name" value="P-loop containing nucleoside triphosphate hydrolases"/>
    <property type="match status" value="1"/>
</dbReference>
<accession>A0A7C0U6X8</accession>
<reference evidence="3" key="1">
    <citation type="journal article" date="2020" name="mSystems">
        <title>Genome- and Community-Level Interaction Insights into Carbon Utilization and Element Cycling Functions of Hydrothermarchaeota in Hydrothermal Sediment.</title>
        <authorList>
            <person name="Zhou Z."/>
            <person name="Liu Y."/>
            <person name="Xu W."/>
            <person name="Pan J."/>
            <person name="Luo Z.H."/>
            <person name="Li M."/>
        </authorList>
    </citation>
    <scope>NUCLEOTIDE SEQUENCE [LARGE SCALE GENOMIC DNA]</scope>
    <source>
        <strain evidence="3">HyVt-115</strain>
    </source>
</reference>
<dbReference type="Pfam" id="PF13635">
    <property type="entry name" value="DUF4143"/>
    <property type="match status" value="1"/>
</dbReference>
<dbReference type="EMBL" id="DQWS01000233">
    <property type="protein sequence ID" value="HDD53652.1"/>
    <property type="molecule type" value="Genomic_DNA"/>
</dbReference>
<dbReference type="GO" id="GO:0005524">
    <property type="term" value="F:ATP binding"/>
    <property type="evidence" value="ECO:0007669"/>
    <property type="project" value="UniProtKB-KW"/>
</dbReference>
<dbReference type="InterPro" id="IPR041682">
    <property type="entry name" value="AAA_14"/>
</dbReference>
<keyword evidence="3" id="KW-0547">Nucleotide-binding</keyword>
<sequence>MSLYPVIGTWAFAPELLGKRMSFISGPRQVGKTTLALLFLEKMGQGEHYYNWDTLGVRGDFARNPLFFLERIPEPPPPPMAGGEPRYLVVFDEFHKHPRWKELLKGYYDEFGHFIRFVVCGSARLDVYRKGGESLLGRYFPFKMFPLGPKDVVKGEKFDREKAWVPGERVELTQPPPEFKEAVFALYRLTGFPEPFLEGREDFYRRWRGEHLSLLTTEEVRDLSRISDLMRLQTLALLLPERVGSLLSLNNLAKTLSVAHATVSTWLDAMEQVYLVFRVPPYSARLSRAVRKEKKLYFWDWGVIEEPGKRFENFIAVQLNRAVSAWTEWGKGAFSLFFLRTKEGKEVDFLVTRDGKPAMLVETKVSDASLDKNLLYFKNALEVDLAFQVVLEGDYMRQAAPGVFVTDAARFMTLMV</sequence>
<dbReference type="PANTHER" id="PTHR43566:SF1">
    <property type="entry name" value="AAA+ ATPASE DOMAIN-CONTAINING PROTEIN"/>
    <property type="match status" value="1"/>
</dbReference>
<comment type="caution">
    <text evidence="3">The sequence shown here is derived from an EMBL/GenBank/DDBJ whole genome shotgun (WGS) entry which is preliminary data.</text>
</comment>
<gene>
    <name evidence="3" type="ORF">ENF32_06275</name>
</gene>
<feature type="domain" description="AAA" evidence="1">
    <location>
        <begin position="20"/>
        <end position="147"/>
    </location>
</feature>
<dbReference type="InterPro" id="IPR027417">
    <property type="entry name" value="P-loop_NTPase"/>
</dbReference>
<dbReference type="AlphaFoldDB" id="A0A7C0U6X8"/>
<protein>
    <submittedName>
        <fullName evidence="3">ATP-binding protein</fullName>
    </submittedName>
</protein>
<name>A0A7C0U6X8_9BACT</name>
<dbReference type="InterPro" id="IPR025420">
    <property type="entry name" value="DUF4143"/>
</dbReference>
<feature type="domain" description="DUF4143" evidence="2">
    <location>
        <begin position="218"/>
        <end position="365"/>
    </location>
</feature>
<evidence type="ECO:0000259" key="2">
    <source>
        <dbReference type="Pfam" id="PF13635"/>
    </source>
</evidence>
<dbReference type="Proteomes" id="UP000885690">
    <property type="component" value="Unassembled WGS sequence"/>
</dbReference>